<dbReference type="CDD" id="cd08368">
    <property type="entry name" value="LIM"/>
    <property type="match status" value="1"/>
</dbReference>
<evidence type="ECO:0000256" key="1">
    <source>
        <dbReference type="ARBA" id="ARBA00022723"/>
    </source>
</evidence>
<dbReference type="EMBL" id="JAHIBW010000030">
    <property type="protein sequence ID" value="KAG7295519.1"/>
    <property type="molecule type" value="Genomic_DNA"/>
</dbReference>
<dbReference type="SMART" id="SM00132">
    <property type="entry name" value="LIM"/>
    <property type="match status" value="2"/>
</dbReference>
<keyword evidence="3 4" id="KW-0440">LIM domain</keyword>
<proteinExistence type="predicted"/>
<accession>A0ABQ7PSS5</accession>
<dbReference type="PROSITE" id="PS50023">
    <property type="entry name" value="LIM_DOMAIN_2"/>
    <property type="match status" value="1"/>
</dbReference>
<evidence type="ECO:0000259" key="5">
    <source>
        <dbReference type="PROSITE" id="PS50023"/>
    </source>
</evidence>
<reference evidence="6 7" key="1">
    <citation type="submission" date="2021-06" db="EMBL/GenBank/DDBJ databases">
        <title>A haploid diamondback moth (Plutella xylostella L.) genome assembly resolves 31 chromosomes and identifies a diamide resistance mutation.</title>
        <authorList>
            <person name="Ward C.M."/>
            <person name="Perry K.D."/>
            <person name="Baker G."/>
            <person name="Powis K."/>
            <person name="Heckel D.G."/>
            <person name="Baxter S.W."/>
        </authorList>
    </citation>
    <scope>NUCLEOTIDE SEQUENCE [LARGE SCALE GENOMIC DNA]</scope>
    <source>
        <strain evidence="6 7">LV</strain>
        <tissue evidence="6">Single pupa</tissue>
    </source>
</reference>
<dbReference type="Gene3D" id="2.10.110.10">
    <property type="entry name" value="Cysteine Rich Protein"/>
    <property type="match status" value="2"/>
</dbReference>
<dbReference type="Proteomes" id="UP000823941">
    <property type="component" value="Chromosome 30"/>
</dbReference>
<protein>
    <recommendedName>
        <fullName evidence="5">LIM zinc-binding domain-containing protein</fullName>
    </recommendedName>
</protein>
<evidence type="ECO:0000256" key="3">
    <source>
        <dbReference type="ARBA" id="ARBA00023038"/>
    </source>
</evidence>
<dbReference type="Pfam" id="PF00412">
    <property type="entry name" value="LIM"/>
    <property type="match status" value="1"/>
</dbReference>
<gene>
    <name evidence="6" type="ORF">JYU34_021728</name>
</gene>
<keyword evidence="1 4" id="KW-0479">Metal-binding</keyword>
<feature type="domain" description="LIM zinc-binding" evidence="5">
    <location>
        <begin position="122"/>
        <end position="181"/>
    </location>
</feature>
<keyword evidence="2 4" id="KW-0862">Zinc</keyword>
<evidence type="ECO:0000256" key="2">
    <source>
        <dbReference type="ARBA" id="ARBA00022833"/>
    </source>
</evidence>
<name>A0ABQ7PSS5_PLUXY</name>
<dbReference type="InterPro" id="IPR001781">
    <property type="entry name" value="Znf_LIM"/>
</dbReference>
<keyword evidence="7" id="KW-1185">Reference proteome</keyword>
<evidence type="ECO:0000256" key="4">
    <source>
        <dbReference type="PROSITE-ProRule" id="PRU00125"/>
    </source>
</evidence>
<comment type="caution">
    <text evidence="6">The sequence shown here is derived from an EMBL/GenBank/DDBJ whole genome shotgun (WGS) entry which is preliminary data.</text>
</comment>
<organism evidence="6 7">
    <name type="scientific">Plutella xylostella</name>
    <name type="common">Diamondback moth</name>
    <name type="synonym">Plutella maculipennis</name>
    <dbReference type="NCBI Taxonomy" id="51655"/>
    <lineage>
        <taxon>Eukaryota</taxon>
        <taxon>Metazoa</taxon>
        <taxon>Ecdysozoa</taxon>
        <taxon>Arthropoda</taxon>
        <taxon>Hexapoda</taxon>
        <taxon>Insecta</taxon>
        <taxon>Pterygota</taxon>
        <taxon>Neoptera</taxon>
        <taxon>Endopterygota</taxon>
        <taxon>Lepidoptera</taxon>
        <taxon>Glossata</taxon>
        <taxon>Ditrysia</taxon>
        <taxon>Yponomeutoidea</taxon>
        <taxon>Plutellidae</taxon>
        <taxon>Plutella</taxon>
    </lineage>
</organism>
<evidence type="ECO:0000313" key="7">
    <source>
        <dbReference type="Proteomes" id="UP000823941"/>
    </source>
</evidence>
<evidence type="ECO:0000313" key="6">
    <source>
        <dbReference type="EMBL" id="KAG7295519.1"/>
    </source>
</evidence>
<sequence>MGNNSELTKKCFCARCFLPIDADDKVFIEGQNFHRMCSMCCICRTTPTSLKSFYGQMFCNECFKTHVISHFRSDSPRIPMCNWWMHGGTGCIPQEPAQEKKEECTASENANGATKDEQCKKCFCARCLRMVEPSKLVAIGGQTFHPQCARCCCCQTVPTQSLKIYYGQVFCEECFQRHVMNRDKDHQSEFFKTCFEQWQNPAFAEQMNSFMKGNGSSPLIFMMQQGPSAHCRCGAQAQDWTKGNEPKKSAIPEATNEDSWDLSFEYRTDASTEFHPESHTPDESANKNETVDVAEKIEKLTKLLQETTALNGEKLNKKWKKIFRMPSSSSTVKDCEDEDCWVNMQPSNTREQQDCPKYLWQCGVIYVNR</sequence>